<keyword evidence="2" id="KW-1185">Reference proteome</keyword>
<dbReference type="EMBL" id="CP093344">
    <property type="protein sequence ID" value="WOG86707.1"/>
    <property type="molecule type" value="Genomic_DNA"/>
</dbReference>
<reference evidence="1" key="1">
    <citation type="journal article" date="2016" name="Nat. Genet.">
        <title>A high-quality carrot genome assembly provides new insights into carotenoid accumulation and asterid genome evolution.</title>
        <authorList>
            <person name="Iorizzo M."/>
            <person name="Ellison S."/>
            <person name="Senalik D."/>
            <person name="Zeng P."/>
            <person name="Satapoomin P."/>
            <person name="Huang J."/>
            <person name="Bowman M."/>
            <person name="Iovene M."/>
            <person name="Sanseverino W."/>
            <person name="Cavagnaro P."/>
            <person name="Yildiz M."/>
            <person name="Macko-Podgorni A."/>
            <person name="Moranska E."/>
            <person name="Grzebelus E."/>
            <person name="Grzebelus D."/>
            <person name="Ashrafi H."/>
            <person name="Zheng Z."/>
            <person name="Cheng S."/>
            <person name="Spooner D."/>
            <person name="Van Deynze A."/>
            <person name="Simon P."/>
        </authorList>
    </citation>
    <scope>NUCLEOTIDE SEQUENCE</scope>
    <source>
        <tissue evidence="1">Leaf</tissue>
    </source>
</reference>
<dbReference type="SUPFAM" id="SSF53098">
    <property type="entry name" value="Ribonuclease H-like"/>
    <property type="match status" value="1"/>
</dbReference>
<evidence type="ECO:0000313" key="1">
    <source>
        <dbReference type="EMBL" id="WOG86707.1"/>
    </source>
</evidence>
<proteinExistence type="predicted"/>
<sequence>MKGKHQGVQKRLLDINSKAFYTPCGCHSLNLALCDIANSCVKAKDFFGIIQGIYNLFSNSTKRWKILKEHVKISVKPLSSTRWESHVEAVKAIRFQPIELREALLELAETDGDNDVRCRANALACFHIGNFEFLVSLIIWYEILHAVNLISKHLQSSDMLIDVAIDEIQGLINFF</sequence>
<dbReference type="InterPro" id="IPR012337">
    <property type="entry name" value="RNaseH-like_sf"/>
</dbReference>
<organism evidence="1 2">
    <name type="scientific">Daucus carota subsp. sativus</name>
    <name type="common">Carrot</name>
    <dbReference type="NCBI Taxonomy" id="79200"/>
    <lineage>
        <taxon>Eukaryota</taxon>
        <taxon>Viridiplantae</taxon>
        <taxon>Streptophyta</taxon>
        <taxon>Embryophyta</taxon>
        <taxon>Tracheophyta</taxon>
        <taxon>Spermatophyta</taxon>
        <taxon>Magnoliopsida</taxon>
        <taxon>eudicotyledons</taxon>
        <taxon>Gunneridae</taxon>
        <taxon>Pentapetalae</taxon>
        <taxon>asterids</taxon>
        <taxon>campanulids</taxon>
        <taxon>Apiales</taxon>
        <taxon>Apiaceae</taxon>
        <taxon>Apioideae</taxon>
        <taxon>Scandiceae</taxon>
        <taxon>Daucinae</taxon>
        <taxon>Daucus</taxon>
        <taxon>Daucus sect. Daucus</taxon>
    </lineage>
</organism>
<evidence type="ECO:0000313" key="2">
    <source>
        <dbReference type="Proteomes" id="UP000077755"/>
    </source>
</evidence>
<protein>
    <recommendedName>
        <fullName evidence="3">DUF4371 domain-containing protein</fullName>
    </recommendedName>
</protein>
<reference evidence="1" key="2">
    <citation type="submission" date="2022-03" db="EMBL/GenBank/DDBJ databases">
        <title>Draft title - Genomic analysis of global carrot germplasm unveils the trajectory of domestication and the origin of high carotenoid orange carrot.</title>
        <authorList>
            <person name="Iorizzo M."/>
            <person name="Ellison S."/>
            <person name="Senalik D."/>
            <person name="Macko-Podgorni A."/>
            <person name="Grzebelus D."/>
            <person name="Bostan H."/>
            <person name="Rolling W."/>
            <person name="Curaba J."/>
            <person name="Simon P."/>
        </authorList>
    </citation>
    <scope>NUCLEOTIDE SEQUENCE</scope>
    <source>
        <tissue evidence="1">Leaf</tissue>
    </source>
</reference>
<dbReference type="AlphaFoldDB" id="A0AAF0WB61"/>
<dbReference type="Proteomes" id="UP000077755">
    <property type="component" value="Chromosome 2"/>
</dbReference>
<evidence type="ECO:0008006" key="3">
    <source>
        <dbReference type="Google" id="ProtNLM"/>
    </source>
</evidence>
<gene>
    <name evidence="1" type="ORF">DCAR_0205925</name>
</gene>
<name>A0AAF0WB61_DAUCS</name>
<dbReference type="PANTHER" id="PTHR45749:SF35">
    <property type="entry name" value="AC-LIKE TRANSPOSASE-RELATED"/>
    <property type="match status" value="1"/>
</dbReference>
<accession>A0AAF0WB61</accession>
<dbReference type="PANTHER" id="PTHR45749">
    <property type="match status" value="1"/>
</dbReference>